<protein>
    <recommendedName>
        <fullName evidence="3">DUF3277 domain-containing protein</fullName>
    </recommendedName>
</protein>
<dbReference type="EMBL" id="CP009451">
    <property type="protein sequence ID" value="AIR06336.1"/>
    <property type="molecule type" value="Genomic_DNA"/>
</dbReference>
<gene>
    <name evidence="1" type="ORF">JT31_17490</name>
</gene>
<reference evidence="1 2" key="1">
    <citation type="submission" date="2014-09" db="EMBL/GenBank/DDBJ databases">
        <title>Cedecea neteri SSMD04 Genome Sequencing.</title>
        <authorList>
            <person name="Tan J.-Y."/>
        </authorList>
    </citation>
    <scope>NUCLEOTIDE SEQUENCE [LARGE SCALE GENOMIC DNA]</scope>
    <source>
        <strain evidence="1 2">SSMD04</strain>
    </source>
</reference>
<dbReference type="Pfam" id="PF11681">
    <property type="entry name" value="Phage_Tube_PhiTE"/>
    <property type="match status" value="1"/>
</dbReference>
<dbReference type="AlphaFoldDB" id="A0A089Q504"/>
<evidence type="ECO:0000313" key="2">
    <source>
        <dbReference type="Proteomes" id="UP000029481"/>
    </source>
</evidence>
<sequence>MGTYSFMDVTASLVGPTGVIDLGAGSANGDAGIKVEMAGPKNTMTVGIDGEVMHNLSPAKNGSITVTLMKTSPVNKKLMQAYNAQTLSSAMWGRNTIVVRNTSSGDLVSASGVAFSQLPANSNGKDAGTMDWKFDCGKIDQQLGEF</sequence>
<dbReference type="Proteomes" id="UP000029481">
    <property type="component" value="Chromosome"/>
</dbReference>
<name>A0A089Q504_9ENTR</name>
<dbReference type="KEGG" id="cnt:JT31_17490"/>
<accession>A0A089Q504</accession>
<dbReference type="OrthoDB" id="5465433at2"/>
<dbReference type="RefSeq" id="WP_038479840.1">
    <property type="nucleotide sequence ID" value="NZ_CP009451.1"/>
</dbReference>
<organism evidence="1 2">
    <name type="scientific">Cedecea neteri</name>
    <dbReference type="NCBI Taxonomy" id="158822"/>
    <lineage>
        <taxon>Bacteria</taxon>
        <taxon>Pseudomonadati</taxon>
        <taxon>Pseudomonadota</taxon>
        <taxon>Gammaproteobacteria</taxon>
        <taxon>Enterobacterales</taxon>
        <taxon>Enterobacteriaceae</taxon>
        <taxon>Cedecea</taxon>
    </lineage>
</organism>
<dbReference type="InterPro" id="IPR021695">
    <property type="entry name" value="Phage_KPP10_Orf10"/>
</dbReference>
<evidence type="ECO:0008006" key="3">
    <source>
        <dbReference type="Google" id="ProtNLM"/>
    </source>
</evidence>
<dbReference type="NCBIfam" id="NF047581">
    <property type="entry name" value="gp105_phage_fam"/>
    <property type="match status" value="1"/>
</dbReference>
<proteinExistence type="predicted"/>
<keyword evidence="2" id="KW-1185">Reference proteome</keyword>
<evidence type="ECO:0000313" key="1">
    <source>
        <dbReference type="EMBL" id="AIR06336.1"/>
    </source>
</evidence>